<dbReference type="AlphaFoldDB" id="A0A5P1FCU8"/>
<gene>
    <name evidence="2" type="ORF">A4U43_C03F25320</name>
</gene>
<accession>A0A5P1FCU8</accession>
<evidence type="ECO:0000256" key="1">
    <source>
        <dbReference type="SAM" id="Coils"/>
    </source>
</evidence>
<dbReference type="Gramene" id="ONK76225">
    <property type="protein sequence ID" value="ONK76225"/>
    <property type="gene ID" value="A4U43_C03F25320"/>
</dbReference>
<name>A0A5P1FCU8_ASPOF</name>
<dbReference type="Proteomes" id="UP000243459">
    <property type="component" value="Chromosome 3"/>
</dbReference>
<evidence type="ECO:0000313" key="3">
    <source>
        <dbReference type="Proteomes" id="UP000243459"/>
    </source>
</evidence>
<reference evidence="3" key="1">
    <citation type="journal article" date="2017" name="Nat. Commun.">
        <title>The asparagus genome sheds light on the origin and evolution of a young Y chromosome.</title>
        <authorList>
            <person name="Harkess A."/>
            <person name="Zhou J."/>
            <person name="Xu C."/>
            <person name="Bowers J.E."/>
            <person name="Van der Hulst R."/>
            <person name="Ayyampalayam S."/>
            <person name="Mercati F."/>
            <person name="Riccardi P."/>
            <person name="McKain M.R."/>
            <person name="Kakrana A."/>
            <person name="Tang H."/>
            <person name="Ray J."/>
            <person name="Groenendijk J."/>
            <person name="Arikit S."/>
            <person name="Mathioni S.M."/>
            <person name="Nakano M."/>
            <person name="Shan H."/>
            <person name="Telgmann-Rauber A."/>
            <person name="Kanno A."/>
            <person name="Yue Z."/>
            <person name="Chen H."/>
            <person name="Li W."/>
            <person name="Chen Y."/>
            <person name="Xu X."/>
            <person name="Zhang Y."/>
            <person name="Luo S."/>
            <person name="Chen H."/>
            <person name="Gao J."/>
            <person name="Mao Z."/>
            <person name="Pires J.C."/>
            <person name="Luo M."/>
            <person name="Kudrna D."/>
            <person name="Wing R.A."/>
            <person name="Meyers B.C."/>
            <person name="Yi K."/>
            <person name="Kong H."/>
            <person name="Lavrijsen P."/>
            <person name="Sunseri F."/>
            <person name="Falavigna A."/>
            <person name="Ye Y."/>
            <person name="Leebens-Mack J.H."/>
            <person name="Chen G."/>
        </authorList>
    </citation>
    <scope>NUCLEOTIDE SEQUENCE [LARGE SCALE GENOMIC DNA]</scope>
    <source>
        <strain evidence="3">cv. DH0086</strain>
    </source>
</reference>
<keyword evidence="3" id="KW-1185">Reference proteome</keyword>
<proteinExistence type="predicted"/>
<protein>
    <submittedName>
        <fullName evidence="2">Uncharacterized protein</fullName>
    </submittedName>
</protein>
<feature type="coiled-coil region" evidence="1">
    <location>
        <begin position="44"/>
        <end position="71"/>
    </location>
</feature>
<organism evidence="2 3">
    <name type="scientific">Asparagus officinalis</name>
    <name type="common">Garden asparagus</name>
    <dbReference type="NCBI Taxonomy" id="4686"/>
    <lineage>
        <taxon>Eukaryota</taxon>
        <taxon>Viridiplantae</taxon>
        <taxon>Streptophyta</taxon>
        <taxon>Embryophyta</taxon>
        <taxon>Tracheophyta</taxon>
        <taxon>Spermatophyta</taxon>
        <taxon>Magnoliopsida</taxon>
        <taxon>Liliopsida</taxon>
        <taxon>Asparagales</taxon>
        <taxon>Asparagaceae</taxon>
        <taxon>Asparagoideae</taxon>
        <taxon>Asparagus</taxon>
    </lineage>
</organism>
<dbReference type="EMBL" id="CM007383">
    <property type="protein sequence ID" value="ONK76225.1"/>
    <property type="molecule type" value="Genomic_DNA"/>
</dbReference>
<sequence length="99" mass="10596">MSLIGYVIHLRGSSSIRSIAKSAERDAEVVALKETIAVQAEQIVSQAEQIASQAEQIASQAEQMNAQAQKTGDLETLVHHLFARSQLGASGGSRDFSSR</sequence>
<evidence type="ECO:0000313" key="2">
    <source>
        <dbReference type="EMBL" id="ONK76225.1"/>
    </source>
</evidence>
<keyword evidence="1" id="KW-0175">Coiled coil</keyword>